<feature type="compositionally biased region" description="Gly residues" evidence="1">
    <location>
        <begin position="96"/>
        <end position="118"/>
    </location>
</feature>
<gene>
    <name evidence="2" type="ORF">MM415B04538_0007</name>
</gene>
<accession>A0A6M3LH69</accession>
<name>A0A6M3LH69_9ZZZZ</name>
<organism evidence="2">
    <name type="scientific">viral metagenome</name>
    <dbReference type="NCBI Taxonomy" id="1070528"/>
    <lineage>
        <taxon>unclassified sequences</taxon>
        <taxon>metagenomes</taxon>
        <taxon>organismal metagenomes</taxon>
    </lineage>
</organism>
<sequence length="172" mass="19842">MNLPDSPGRDRQAEQAMRDLWDYIRERMAWLFDPMDYIMWGTTRHEQLCRLVGVLEIRKEERRREMLSFDGCWWTYCEPASVPPEWRCEAVQPKGGSDGNGNGSRIGTEGSVGEGTAVGGVRQDRREHNEADGPDRKRGYSASQPRADERPKRRRWLRGVLHWDLCPPGDAV</sequence>
<protein>
    <submittedName>
        <fullName evidence="2">Uncharacterized protein</fullName>
    </submittedName>
</protein>
<feature type="region of interest" description="Disordered" evidence="1">
    <location>
        <begin position="88"/>
        <end position="153"/>
    </location>
</feature>
<feature type="compositionally biased region" description="Basic and acidic residues" evidence="1">
    <location>
        <begin position="122"/>
        <end position="138"/>
    </location>
</feature>
<proteinExistence type="predicted"/>
<dbReference type="AlphaFoldDB" id="A0A6M3LH69"/>
<dbReference type="EMBL" id="MT143085">
    <property type="protein sequence ID" value="QJA92654.1"/>
    <property type="molecule type" value="Genomic_DNA"/>
</dbReference>
<reference evidence="2" key="1">
    <citation type="submission" date="2020-03" db="EMBL/GenBank/DDBJ databases">
        <title>The deep terrestrial virosphere.</title>
        <authorList>
            <person name="Holmfeldt K."/>
            <person name="Nilsson E."/>
            <person name="Simone D."/>
            <person name="Lopez-Fernandez M."/>
            <person name="Wu X."/>
            <person name="de Brujin I."/>
            <person name="Lundin D."/>
            <person name="Andersson A."/>
            <person name="Bertilsson S."/>
            <person name="Dopson M."/>
        </authorList>
    </citation>
    <scope>NUCLEOTIDE SEQUENCE</scope>
    <source>
        <strain evidence="2">MM415B04538</strain>
    </source>
</reference>
<evidence type="ECO:0000256" key="1">
    <source>
        <dbReference type="SAM" id="MobiDB-lite"/>
    </source>
</evidence>
<evidence type="ECO:0000313" key="2">
    <source>
        <dbReference type="EMBL" id="QJA92654.1"/>
    </source>
</evidence>